<dbReference type="InterPro" id="IPR002491">
    <property type="entry name" value="ABC_transptr_periplasmic_BD"/>
</dbReference>
<dbReference type="SUPFAM" id="SSF53807">
    <property type="entry name" value="Helical backbone' metal receptor"/>
    <property type="match status" value="1"/>
</dbReference>
<evidence type="ECO:0000256" key="1">
    <source>
        <dbReference type="ARBA" id="ARBA00022729"/>
    </source>
</evidence>
<keyword evidence="3" id="KW-0675">Receptor</keyword>
<protein>
    <submittedName>
        <fullName evidence="3">Helical backbone metal receptor</fullName>
    </submittedName>
</protein>
<organism evidence="3 4">
    <name type="scientific">Winogradskyella poriferorum</name>
    <dbReference type="NCBI Taxonomy" id="307627"/>
    <lineage>
        <taxon>Bacteria</taxon>
        <taxon>Pseudomonadati</taxon>
        <taxon>Bacteroidota</taxon>
        <taxon>Flavobacteriia</taxon>
        <taxon>Flavobacteriales</taxon>
        <taxon>Flavobacteriaceae</taxon>
        <taxon>Winogradskyella</taxon>
    </lineage>
</organism>
<dbReference type="Proteomes" id="UP001356704">
    <property type="component" value="Unassembled WGS sequence"/>
</dbReference>
<dbReference type="PROSITE" id="PS50983">
    <property type="entry name" value="FE_B12_PBP"/>
    <property type="match status" value="1"/>
</dbReference>
<dbReference type="EMBL" id="JAZHOU010000008">
    <property type="protein sequence ID" value="MEF3080508.1"/>
    <property type="molecule type" value="Genomic_DNA"/>
</dbReference>
<dbReference type="Pfam" id="PF01497">
    <property type="entry name" value="Peripla_BP_2"/>
    <property type="match status" value="1"/>
</dbReference>
<evidence type="ECO:0000259" key="2">
    <source>
        <dbReference type="PROSITE" id="PS50983"/>
    </source>
</evidence>
<proteinExistence type="predicted"/>
<dbReference type="PANTHER" id="PTHR30535">
    <property type="entry name" value="VITAMIN B12-BINDING PROTEIN"/>
    <property type="match status" value="1"/>
</dbReference>
<comment type="caution">
    <text evidence="3">The sequence shown here is derived from an EMBL/GenBank/DDBJ whole genome shotgun (WGS) entry which is preliminary data.</text>
</comment>
<dbReference type="InterPro" id="IPR050902">
    <property type="entry name" value="ABC_Transporter_SBP"/>
</dbReference>
<keyword evidence="4" id="KW-1185">Reference proteome</keyword>
<dbReference type="NCBIfam" id="NF038402">
    <property type="entry name" value="TroA_like"/>
    <property type="match status" value="1"/>
</dbReference>
<sequence>MKYLDQLNRNVELEHTPKRIVSLVPSQTELLVDLGLENDLVGVTKFCVHPNHLRKHKAVVGGTKQIHLDKIKALRPDIILCNKEENTKEIIRDLEDVAPIHISDVDTVEDCLELIKMYGTIFNSSKNASDLIEAIKIERQKFQSALQSKSKKKVAYFIWKNPWMVVASNTFINTMINEAGFSNVFESEARYPEIDLEHSKLKEADLIFLSSEPYPFKTKDIEGFREQFPLKDISIVDGEMFSWYGSRLLKSFKYFKETFY</sequence>
<accession>A0ABU7W9G3</accession>
<name>A0ABU7W9G3_9FLAO</name>
<dbReference type="PANTHER" id="PTHR30535:SF34">
    <property type="entry name" value="MOLYBDATE-BINDING PROTEIN MOLA"/>
    <property type="match status" value="1"/>
</dbReference>
<dbReference type="RefSeq" id="WP_331811207.1">
    <property type="nucleotide sequence ID" value="NZ_JAZHOU010000008.1"/>
</dbReference>
<dbReference type="InterPro" id="IPR054828">
    <property type="entry name" value="Vit_B12_bind_prot"/>
</dbReference>
<dbReference type="Gene3D" id="3.40.50.1980">
    <property type="entry name" value="Nitrogenase molybdenum iron protein domain"/>
    <property type="match status" value="2"/>
</dbReference>
<evidence type="ECO:0000313" key="3">
    <source>
        <dbReference type="EMBL" id="MEF3080508.1"/>
    </source>
</evidence>
<keyword evidence="1" id="KW-0732">Signal</keyword>
<feature type="domain" description="Fe/B12 periplasmic-binding" evidence="2">
    <location>
        <begin position="19"/>
        <end position="260"/>
    </location>
</feature>
<reference evidence="3 4" key="1">
    <citation type="submission" date="2024-02" db="EMBL/GenBank/DDBJ databases">
        <title>Winogradskyella poriferorum JCM 12885.</title>
        <authorList>
            <person name="Zhang D.-F."/>
            <person name="Fu Z.-Y."/>
        </authorList>
    </citation>
    <scope>NUCLEOTIDE SEQUENCE [LARGE SCALE GENOMIC DNA]</scope>
    <source>
        <strain evidence="3 4">JCM 12885</strain>
    </source>
</reference>
<evidence type="ECO:0000313" key="4">
    <source>
        <dbReference type="Proteomes" id="UP001356704"/>
    </source>
</evidence>
<gene>
    <name evidence="3" type="ORF">V1468_15950</name>
</gene>